<dbReference type="InterPro" id="IPR002731">
    <property type="entry name" value="ATPase_BadF"/>
</dbReference>
<evidence type="ECO:0000313" key="6">
    <source>
        <dbReference type="EMBL" id="SIQ46298.1"/>
    </source>
</evidence>
<keyword evidence="4" id="KW-0411">Iron-sulfur</keyword>
<evidence type="ECO:0000256" key="4">
    <source>
        <dbReference type="ARBA" id="ARBA00023014"/>
    </source>
</evidence>
<dbReference type="Pfam" id="PF01869">
    <property type="entry name" value="BcrAD_BadFG"/>
    <property type="match status" value="1"/>
</dbReference>
<dbReference type="STRING" id="159291.SAMN05920897_10953"/>
<feature type="domain" description="ATPase BadF/BadG/BcrA/BcrD type" evidence="5">
    <location>
        <begin position="4"/>
        <end position="252"/>
    </location>
</feature>
<dbReference type="GO" id="GO:0051536">
    <property type="term" value="F:iron-sulfur cluster binding"/>
    <property type="evidence" value="ECO:0007669"/>
    <property type="project" value="UniProtKB-KW"/>
</dbReference>
<name>A0A1N6SYV0_9SPIO</name>
<evidence type="ECO:0000259" key="5">
    <source>
        <dbReference type="Pfam" id="PF01869"/>
    </source>
</evidence>
<dbReference type="InterPro" id="IPR043129">
    <property type="entry name" value="ATPase_NBD"/>
</dbReference>
<organism evidence="6 7">
    <name type="scientific">Alkalispirochaeta americana</name>
    <dbReference type="NCBI Taxonomy" id="159291"/>
    <lineage>
        <taxon>Bacteria</taxon>
        <taxon>Pseudomonadati</taxon>
        <taxon>Spirochaetota</taxon>
        <taxon>Spirochaetia</taxon>
        <taxon>Spirochaetales</taxon>
        <taxon>Spirochaetaceae</taxon>
        <taxon>Alkalispirochaeta</taxon>
    </lineage>
</organism>
<dbReference type="NCBIfam" id="TIGR00241">
    <property type="entry name" value="CoA_E_activ"/>
    <property type="match status" value="1"/>
</dbReference>
<comment type="cofactor">
    <cofactor evidence="1">
        <name>[4Fe-4S] cluster</name>
        <dbReference type="ChEBI" id="CHEBI:49883"/>
    </cofactor>
</comment>
<gene>
    <name evidence="6" type="ORF">SAMN05920897_10953</name>
</gene>
<evidence type="ECO:0000256" key="1">
    <source>
        <dbReference type="ARBA" id="ARBA00001966"/>
    </source>
</evidence>
<dbReference type="PANTHER" id="PTHR32329:SF2">
    <property type="entry name" value="BIFUNCTIONAL PROTEIN [INCLUDES 2-HYDROXYACYL-COA DEHYDRATASE (N-TER) AND ITS ACTIVATOR DOMAIN (C_TERM)"/>
    <property type="match status" value="1"/>
</dbReference>
<dbReference type="Gene3D" id="3.30.420.40">
    <property type="match status" value="2"/>
</dbReference>
<dbReference type="RefSeq" id="WP_076488769.1">
    <property type="nucleotide sequence ID" value="NZ_FTMS01000009.1"/>
</dbReference>
<keyword evidence="2" id="KW-0479">Metal-binding</keyword>
<keyword evidence="3" id="KW-0408">Iron</keyword>
<proteinExistence type="predicted"/>
<dbReference type="GO" id="GO:0046872">
    <property type="term" value="F:metal ion binding"/>
    <property type="evidence" value="ECO:0007669"/>
    <property type="project" value="UniProtKB-KW"/>
</dbReference>
<dbReference type="PANTHER" id="PTHR32329">
    <property type="entry name" value="BIFUNCTIONAL PROTEIN [INCLUDES 2-HYDROXYACYL-COA DEHYDRATASE (N-TER) AND ITS ACTIVATOR DOMAIN (C_TERM)-RELATED"/>
    <property type="match status" value="1"/>
</dbReference>
<dbReference type="InterPro" id="IPR008275">
    <property type="entry name" value="CoA_E_activase_dom"/>
</dbReference>
<dbReference type="InterPro" id="IPR051805">
    <property type="entry name" value="Dehydratase_Activator_Redct"/>
</dbReference>
<protein>
    <submittedName>
        <fullName evidence="6">CoA-substrate-specific enzyme activase, putative</fullName>
    </submittedName>
</protein>
<dbReference type="EMBL" id="FTMS01000009">
    <property type="protein sequence ID" value="SIQ46298.1"/>
    <property type="molecule type" value="Genomic_DNA"/>
</dbReference>
<dbReference type="Proteomes" id="UP000186400">
    <property type="component" value="Unassembled WGS sequence"/>
</dbReference>
<dbReference type="SUPFAM" id="SSF53067">
    <property type="entry name" value="Actin-like ATPase domain"/>
    <property type="match status" value="1"/>
</dbReference>
<evidence type="ECO:0000256" key="2">
    <source>
        <dbReference type="ARBA" id="ARBA00022723"/>
    </source>
</evidence>
<evidence type="ECO:0000256" key="3">
    <source>
        <dbReference type="ARBA" id="ARBA00023004"/>
    </source>
</evidence>
<dbReference type="AlphaFoldDB" id="A0A1N6SYV0"/>
<reference evidence="6 7" key="1">
    <citation type="submission" date="2017-01" db="EMBL/GenBank/DDBJ databases">
        <authorList>
            <person name="Mah S.A."/>
            <person name="Swanson W.J."/>
            <person name="Moy G.W."/>
            <person name="Vacquier V.D."/>
        </authorList>
    </citation>
    <scope>NUCLEOTIDE SEQUENCE [LARGE SCALE GENOMIC DNA]</scope>
    <source>
        <strain evidence="6 7">ASpG1</strain>
    </source>
</reference>
<accession>A0A1N6SYV0</accession>
<sequence length="260" mass="27173">MYSLGIDIGSTTSKGAILEDGRRIVSTSLRKAGIGTDGPREVVQDLLRASDLDEGQIGVTVATGYGRTLYPGAHYRVSELTCHALGAHFIFPGIRTLIDIGGQDAKAISLDGSGRMSNFQMNDKCAAGTGRFLDVMAGILQLHAGDLAGEAALAESICPISSTCTVFAESEVISHLAQGVNRKDLVAGICESVATRTGSLAKRVGVTPPLAMSGGVALNEGVRGALSRYLEVEILFSPLAQFFGGLGAALYGYQTYNKEN</sequence>
<dbReference type="OrthoDB" id="9778513at2"/>
<evidence type="ECO:0000313" key="7">
    <source>
        <dbReference type="Proteomes" id="UP000186400"/>
    </source>
</evidence>
<keyword evidence="7" id="KW-1185">Reference proteome</keyword>